<feature type="compositionally biased region" description="Basic and acidic residues" evidence="1">
    <location>
        <begin position="281"/>
        <end position="296"/>
    </location>
</feature>
<reference evidence="3 4" key="1">
    <citation type="submission" date="2019-11" db="UniProtKB">
        <authorList>
            <consortium name="WormBaseParasite"/>
        </authorList>
    </citation>
    <scope>IDENTIFICATION</scope>
</reference>
<feature type="region of interest" description="Disordered" evidence="1">
    <location>
        <begin position="784"/>
        <end position="818"/>
    </location>
</feature>
<feature type="compositionally biased region" description="Basic and acidic residues" evidence="1">
    <location>
        <begin position="107"/>
        <end position="118"/>
    </location>
</feature>
<protein>
    <submittedName>
        <fullName evidence="3 4">PWWP domain-containing protein</fullName>
    </submittedName>
</protein>
<dbReference type="Gene3D" id="1.20.930.10">
    <property type="entry name" value="Conserved domain common to transcription factors TFIIS, elongin A, CRSP70"/>
    <property type="match status" value="1"/>
</dbReference>
<feature type="region of interest" description="Disordered" evidence="1">
    <location>
        <begin position="361"/>
        <end position="615"/>
    </location>
</feature>
<feature type="region of interest" description="Disordered" evidence="1">
    <location>
        <begin position="281"/>
        <end position="342"/>
    </location>
</feature>
<dbReference type="Pfam" id="PF00855">
    <property type="entry name" value="PWWP"/>
    <property type="match status" value="1"/>
</dbReference>
<feature type="compositionally biased region" description="Basic and acidic residues" evidence="1">
    <location>
        <begin position="333"/>
        <end position="342"/>
    </location>
</feature>
<dbReference type="PANTHER" id="PTHR12550:SF70">
    <property type="entry name" value="JIL-1 ANCHORING AND STABILIZING PROTEIN, ISOFORM A"/>
    <property type="match status" value="1"/>
</dbReference>
<feature type="compositionally biased region" description="Low complexity" evidence="1">
    <location>
        <begin position="241"/>
        <end position="250"/>
    </location>
</feature>
<dbReference type="SUPFAM" id="SSF63748">
    <property type="entry name" value="Tudor/PWWP/MBT"/>
    <property type="match status" value="1"/>
</dbReference>
<dbReference type="AlphaFoldDB" id="A0A5K3EM83"/>
<accession>A0A5K3EM83</accession>
<feature type="compositionally biased region" description="Basic and acidic residues" evidence="1">
    <location>
        <begin position="584"/>
        <end position="598"/>
    </location>
</feature>
<organism evidence="3">
    <name type="scientific">Mesocestoides corti</name>
    <name type="common">Flatworm</name>
    <dbReference type="NCBI Taxonomy" id="53468"/>
    <lineage>
        <taxon>Eukaryota</taxon>
        <taxon>Metazoa</taxon>
        <taxon>Spiralia</taxon>
        <taxon>Lophotrochozoa</taxon>
        <taxon>Platyhelminthes</taxon>
        <taxon>Cestoda</taxon>
        <taxon>Eucestoda</taxon>
        <taxon>Cyclophyllidea</taxon>
        <taxon>Mesocestoididae</taxon>
        <taxon>Mesocestoides</taxon>
    </lineage>
</organism>
<feature type="domain" description="PWWP" evidence="2">
    <location>
        <begin position="5"/>
        <end position="61"/>
    </location>
</feature>
<feature type="compositionally biased region" description="Pro residues" evidence="1">
    <location>
        <begin position="728"/>
        <end position="739"/>
    </location>
</feature>
<evidence type="ECO:0000313" key="3">
    <source>
        <dbReference type="WBParaSite" id="MCU_001643-RA"/>
    </source>
</evidence>
<feature type="region of interest" description="Disordered" evidence="1">
    <location>
        <begin position="160"/>
        <end position="266"/>
    </location>
</feature>
<evidence type="ECO:0000313" key="4">
    <source>
        <dbReference type="WBParaSite" id="MCU_001643-RB"/>
    </source>
</evidence>
<feature type="compositionally biased region" description="Polar residues" evidence="1">
    <location>
        <begin position="784"/>
        <end position="794"/>
    </location>
</feature>
<feature type="compositionally biased region" description="Polar residues" evidence="1">
    <location>
        <begin position="496"/>
        <end position="517"/>
    </location>
</feature>
<feature type="compositionally biased region" description="Low complexity" evidence="1">
    <location>
        <begin position="601"/>
        <end position="615"/>
    </location>
</feature>
<dbReference type="InterPro" id="IPR000313">
    <property type="entry name" value="PWWP_dom"/>
</dbReference>
<name>A0A5K3EM83_MESCO</name>
<sequence length="909" mass="99581">MSFQVGDKVFAKIKGYPYWPARVNPIPEYVHVPKGKIPIFFYGTHQVSFVPIKAVVSFEKNRDRYGNVKGAKAAMEEIDANPDVLLLGKDPDAASFLELVYPSTGEQKGRVVDHDTVRSRHSSGSLDNYSAPLSEDSGSLIVATETERKALSPAVEAGSEFMESNVEGDESFVSDPRHPRGLKFRGDCSSGKLASSKKSFGGRSAKNDKGHGKPHASNRVASRKPNICAEKQSGSDDGRLDNLSSMSSLSDNEEDPLDAWERAEAERKSKIAAQIAELENMRRKEEEKAIRKAEKRAAKKQLQQRVEKDEDTVTPDRAQVTEGDLKVKRREQRRQEKKEAKRAAKYLAKVEAKRRAKVEEIRRQKMQMSDEDEVVVSGTAKHQTEDADGSSPVCPIKEVRDETVGFPSTEPTDTISDPDVDSFCLTHLESTASEQVDFSPSPVDTNSQQDTSLIQLSSKPTGAKTITDESEGTLASQTDPTSPNQTDGGSDHGSFTKFQSPSPKEQSTNGSTGTTPEITERHSLPRKRKLKSHHVGSHGTDGESRSKYAKLTSGKDTTDLDSKSTEGSQPTTQKTPSPSESYTDEIKPSEPDVEERRAHLSSGKSPSAPESSPDPVQLLKNLSLQLKSSLVRGQENFTAAVNVFDQICQMKVSLLQLTQAWELTDCVKKCRRYKLSADVRDKAHQTLAHFQKIQAAATKQEIEKAKAIVAERVRQVKPQAAPVTHPTITPPPSSTPPSQDPSVDVTPNPQTKKFSVEELRAELDAQANLLLARLAATDARLNAERSTNPNSQGHQRPIPSGLQPPAPTLKATEDETASVMSRVDEVANRLLVSKRVPPPPPAPQIDLDTRINQMMGVATPAPAPLSPPPAELLAIREQIQQKRRAKMPQAQQIVVGSTEDEDLYDLLGV</sequence>
<feature type="region of interest" description="Disordered" evidence="1">
    <location>
        <begin position="716"/>
        <end position="749"/>
    </location>
</feature>
<feature type="compositionally biased region" description="Polar residues" evidence="1">
    <location>
        <begin position="473"/>
        <end position="488"/>
    </location>
</feature>
<dbReference type="SUPFAM" id="SSF140576">
    <property type="entry name" value="HIV integrase-binding domain"/>
    <property type="match status" value="1"/>
</dbReference>
<feature type="compositionally biased region" description="Polar residues" evidence="1">
    <location>
        <begin position="428"/>
        <end position="460"/>
    </location>
</feature>
<dbReference type="Gene3D" id="2.30.30.140">
    <property type="match status" value="1"/>
</dbReference>
<dbReference type="CDD" id="cd05834">
    <property type="entry name" value="PWWP_HRP"/>
    <property type="match status" value="1"/>
</dbReference>
<proteinExistence type="predicted"/>
<feature type="region of interest" description="Disordered" evidence="1">
    <location>
        <begin position="107"/>
        <end position="134"/>
    </location>
</feature>
<dbReference type="InterPro" id="IPR036218">
    <property type="entry name" value="HIVI-bd_sf"/>
</dbReference>
<dbReference type="WBParaSite" id="MCU_001643-RB">
    <property type="protein sequence ID" value="MCU_001643-RB"/>
    <property type="gene ID" value="MCU_001643"/>
</dbReference>
<dbReference type="PANTHER" id="PTHR12550">
    <property type="entry name" value="HEPATOMA-DERIVED GROWTH FACTOR-RELATED"/>
    <property type="match status" value="1"/>
</dbReference>
<dbReference type="InterPro" id="IPR035441">
    <property type="entry name" value="TFIIS/LEDGF_dom_sf"/>
</dbReference>
<dbReference type="SMART" id="SM00293">
    <property type="entry name" value="PWWP"/>
    <property type="match status" value="1"/>
</dbReference>
<feature type="compositionally biased region" description="Basic residues" evidence="1">
    <location>
        <begin position="524"/>
        <end position="536"/>
    </location>
</feature>
<dbReference type="WBParaSite" id="MCU_001643-RA">
    <property type="protein sequence ID" value="MCU_001643-RA"/>
    <property type="gene ID" value="MCU_001643"/>
</dbReference>
<feature type="compositionally biased region" description="Polar residues" evidence="1">
    <location>
        <begin position="565"/>
        <end position="581"/>
    </location>
</feature>
<evidence type="ECO:0000256" key="1">
    <source>
        <dbReference type="SAM" id="MobiDB-lite"/>
    </source>
</evidence>
<evidence type="ECO:0000259" key="2">
    <source>
        <dbReference type="PROSITE" id="PS50812"/>
    </source>
</evidence>
<dbReference type="PROSITE" id="PS50812">
    <property type="entry name" value="PWWP"/>
    <property type="match status" value="1"/>
</dbReference>